<dbReference type="CDD" id="cd07012">
    <property type="entry name" value="PBP2_Bug_TTT"/>
    <property type="match status" value="1"/>
</dbReference>
<gene>
    <name evidence="3" type="ORF">GJW-30_1_00294</name>
</gene>
<feature type="signal peptide" evidence="2">
    <location>
        <begin position="1"/>
        <end position="22"/>
    </location>
</feature>
<comment type="similarity">
    <text evidence="1">Belongs to the UPF0065 (bug) family.</text>
</comment>
<keyword evidence="3" id="KW-0675">Receptor</keyword>
<protein>
    <submittedName>
        <fullName evidence="3">Tripartite tricarboxylate transporter family receptor</fullName>
    </submittedName>
</protein>
<dbReference type="InterPro" id="IPR042100">
    <property type="entry name" value="Bug_dom1"/>
</dbReference>
<keyword evidence="4" id="KW-1185">Reference proteome</keyword>
<reference evidence="3 4" key="1">
    <citation type="submission" date="2015-08" db="EMBL/GenBank/DDBJ databases">
        <title>Investigation of the bacterial diversity of lava forest soil.</title>
        <authorList>
            <person name="Lee J.S."/>
        </authorList>
    </citation>
    <scope>NUCLEOTIDE SEQUENCE [LARGE SCALE GENOMIC DNA]</scope>
    <source>
        <strain evidence="3 4">GJW-30</strain>
    </source>
</reference>
<dbReference type="PANTHER" id="PTHR42928">
    <property type="entry name" value="TRICARBOXYLATE-BINDING PROTEIN"/>
    <property type="match status" value="1"/>
</dbReference>
<dbReference type="Pfam" id="PF03401">
    <property type="entry name" value="TctC"/>
    <property type="match status" value="1"/>
</dbReference>
<evidence type="ECO:0000313" key="3">
    <source>
        <dbReference type="EMBL" id="BAT57784.1"/>
    </source>
</evidence>
<evidence type="ECO:0000256" key="1">
    <source>
        <dbReference type="ARBA" id="ARBA00006987"/>
    </source>
</evidence>
<dbReference type="PANTHER" id="PTHR42928:SF5">
    <property type="entry name" value="BLR1237 PROTEIN"/>
    <property type="match status" value="1"/>
</dbReference>
<organism evidence="3 4">
    <name type="scientific">Variibacter gotjawalensis</name>
    <dbReference type="NCBI Taxonomy" id="1333996"/>
    <lineage>
        <taxon>Bacteria</taxon>
        <taxon>Pseudomonadati</taxon>
        <taxon>Pseudomonadota</taxon>
        <taxon>Alphaproteobacteria</taxon>
        <taxon>Hyphomicrobiales</taxon>
        <taxon>Nitrobacteraceae</taxon>
        <taxon>Variibacter</taxon>
    </lineage>
</organism>
<keyword evidence="2" id="KW-0732">Signal</keyword>
<dbReference type="OrthoDB" id="9780943at2"/>
<dbReference type="EMBL" id="AP014946">
    <property type="protein sequence ID" value="BAT57784.1"/>
    <property type="molecule type" value="Genomic_DNA"/>
</dbReference>
<dbReference type="AlphaFoldDB" id="A0A0S3PPA4"/>
<name>A0A0S3PPA4_9BRAD</name>
<dbReference type="Gene3D" id="3.40.190.150">
    <property type="entry name" value="Bordetella uptake gene, domain 1"/>
    <property type="match status" value="1"/>
</dbReference>
<dbReference type="PIRSF" id="PIRSF017082">
    <property type="entry name" value="YflP"/>
    <property type="match status" value="1"/>
</dbReference>
<dbReference type="RefSeq" id="WP_096350801.1">
    <property type="nucleotide sequence ID" value="NZ_AP014946.1"/>
</dbReference>
<sequence length="320" mass="33578">MRKSVIVATISLVALLSTQARAAFPDKDIRIICGFAAGGTCDLVARLIAKAVAPEFKQNVIVENRTGAGGTIAMASVARSEADGHTVLLCSQGQFAILPELPGMKLPVDPAKDLVPVANMTLANFVMVVPASRSWKTVADFVAAAKTGKLSYASAGNGTLQHIAGEAFRLAAGVEMTHVPYRGASPAGVDLIAGRVDTLITNLADVVGQIEGGQMRLLAFTDPYGSPKFPDAPKMSQTFADFAMGGWFGICGPSGMPADAIARWHSALKRAGDDPAIRKILDENGLVLTVEDAKAFGGRMAKDRETLGRVIRDASIRSDN</sequence>
<dbReference type="Proteomes" id="UP000236884">
    <property type="component" value="Chromosome"/>
</dbReference>
<accession>A0A0S3PPA4</accession>
<evidence type="ECO:0000256" key="2">
    <source>
        <dbReference type="SAM" id="SignalP"/>
    </source>
</evidence>
<dbReference type="SUPFAM" id="SSF53850">
    <property type="entry name" value="Periplasmic binding protein-like II"/>
    <property type="match status" value="1"/>
</dbReference>
<feature type="chain" id="PRO_5006615539" evidence="2">
    <location>
        <begin position="23"/>
        <end position="320"/>
    </location>
</feature>
<dbReference type="KEGG" id="vgo:GJW-30_1_00294"/>
<evidence type="ECO:0000313" key="4">
    <source>
        <dbReference type="Proteomes" id="UP000236884"/>
    </source>
</evidence>
<proteinExistence type="inferred from homology"/>
<dbReference type="Gene3D" id="3.40.190.10">
    <property type="entry name" value="Periplasmic binding protein-like II"/>
    <property type="match status" value="1"/>
</dbReference>
<dbReference type="InterPro" id="IPR005064">
    <property type="entry name" value="BUG"/>
</dbReference>